<evidence type="ECO:0000313" key="3">
    <source>
        <dbReference type="Proteomes" id="UP001244297"/>
    </source>
</evidence>
<organism evidence="2 3">
    <name type="scientific">Methylobacterium longum</name>
    <dbReference type="NCBI Taxonomy" id="767694"/>
    <lineage>
        <taxon>Bacteria</taxon>
        <taxon>Pseudomonadati</taxon>
        <taxon>Pseudomonadota</taxon>
        <taxon>Alphaproteobacteria</taxon>
        <taxon>Hyphomicrobiales</taxon>
        <taxon>Methylobacteriaceae</taxon>
        <taxon>Methylobacterium</taxon>
    </lineage>
</organism>
<dbReference type="EMBL" id="JAUFPT010000016">
    <property type="protein sequence ID" value="MDN3570099.1"/>
    <property type="molecule type" value="Genomic_DNA"/>
</dbReference>
<gene>
    <name evidence="2" type="ORF">QWZ18_05590</name>
</gene>
<evidence type="ECO:0000256" key="1">
    <source>
        <dbReference type="SAM" id="MobiDB-lite"/>
    </source>
</evidence>
<dbReference type="RefSeq" id="WP_238289710.1">
    <property type="nucleotide sequence ID" value="NZ_BPQS01000017.1"/>
</dbReference>
<keyword evidence="3" id="KW-1185">Reference proteome</keyword>
<sequence>MKSPDEAGGVAGSLEPAIPDLGRGRKASAWPVLGTATRGGVAWDAKPP</sequence>
<reference evidence="3" key="1">
    <citation type="journal article" date="2019" name="Int. J. Syst. Evol. Microbiol.">
        <title>The Global Catalogue of Microorganisms (GCM) 10K type strain sequencing project: providing services to taxonomists for standard genome sequencing and annotation.</title>
        <authorList>
            <consortium name="The Broad Institute Genomics Platform"/>
            <consortium name="The Broad Institute Genome Sequencing Center for Infectious Disease"/>
            <person name="Wu L."/>
            <person name="Ma J."/>
        </authorList>
    </citation>
    <scope>NUCLEOTIDE SEQUENCE [LARGE SCALE GENOMIC DNA]</scope>
    <source>
        <strain evidence="3">CECT 7806</strain>
    </source>
</reference>
<name>A0ABT8AJT9_9HYPH</name>
<accession>A0ABT8AJT9</accession>
<dbReference type="Proteomes" id="UP001244297">
    <property type="component" value="Unassembled WGS sequence"/>
</dbReference>
<comment type="caution">
    <text evidence="2">The sequence shown here is derived from an EMBL/GenBank/DDBJ whole genome shotgun (WGS) entry which is preliminary data.</text>
</comment>
<evidence type="ECO:0000313" key="2">
    <source>
        <dbReference type="EMBL" id="MDN3570099.1"/>
    </source>
</evidence>
<feature type="region of interest" description="Disordered" evidence="1">
    <location>
        <begin position="1"/>
        <end position="29"/>
    </location>
</feature>
<protein>
    <submittedName>
        <fullName evidence="2">Uncharacterized protein</fullName>
    </submittedName>
</protein>
<proteinExistence type="predicted"/>